<dbReference type="Proteomes" id="UP000431401">
    <property type="component" value="Unassembled WGS sequence"/>
</dbReference>
<accession>A0A7K0E1I9</accession>
<organism evidence="5 6">
    <name type="scientific">Nocardia aurantia</name>
    <dbReference type="NCBI Taxonomy" id="2585199"/>
    <lineage>
        <taxon>Bacteria</taxon>
        <taxon>Bacillati</taxon>
        <taxon>Actinomycetota</taxon>
        <taxon>Actinomycetes</taxon>
        <taxon>Mycobacteriales</taxon>
        <taxon>Nocardiaceae</taxon>
        <taxon>Nocardia</taxon>
    </lineage>
</organism>
<keyword evidence="3 5" id="KW-0067">ATP-binding</keyword>
<gene>
    <name evidence="5" type="primary">ssuB_5</name>
    <name evidence="5" type="ORF">NRB56_75680</name>
</gene>
<evidence type="ECO:0000256" key="3">
    <source>
        <dbReference type="ARBA" id="ARBA00022840"/>
    </source>
</evidence>
<dbReference type="EC" id="3.6.3.-" evidence="5"/>
<dbReference type="AlphaFoldDB" id="A0A7K0E1I9"/>
<dbReference type="InterPro" id="IPR017871">
    <property type="entry name" value="ABC_transporter-like_CS"/>
</dbReference>
<keyword evidence="5" id="KW-0378">Hydrolase</keyword>
<reference evidence="5 6" key="1">
    <citation type="submission" date="2019-10" db="EMBL/GenBank/DDBJ databases">
        <title>Nocardia macrotermitis sp. nov. and Nocardia aurantia sp. nov., isolated from the gut of fungus growing-termite Macrotermes natalensis.</title>
        <authorList>
            <person name="Benndorf R."/>
            <person name="Schwitalla J."/>
            <person name="Martin K."/>
            <person name="De Beer W."/>
            <person name="Kaster A.-K."/>
            <person name="Vollmers J."/>
            <person name="Poulsen M."/>
            <person name="Beemelmanns C."/>
        </authorList>
    </citation>
    <scope>NUCLEOTIDE SEQUENCE [LARGE SCALE GENOMIC DNA]</scope>
    <source>
        <strain evidence="5 6">RB56</strain>
    </source>
</reference>
<dbReference type="InterPro" id="IPR050166">
    <property type="entry name" value="ABC_transporter_ATP-bind"/>
</dbReference>
<dbReference type="OrthoDB" id="8773773at2"/>
<keyword evidence="6" id="KW-1185">Reference proteome</keyword>
<dbReference type="SMART" id="SM00382">
    <property type="entry name" value="AAA"/>
    <property type="match status" value="1"/>
</dbReference>
<dbReference type="EMBL" id="WEGI01000027">
    <property type="protein sequence ID" value="MQY31956.1"/>
    <property type="molecule type" value="Genomic_DNA"/>
</dbReference>
<dbReference type="InterPro" id="IPR027417">
    <property type="entry name" value="P-loop_NTPase"/>
</dbReference>
<proteinExistence type="predicted"/>
<dbReference type="PROSITE" id="PS50893">
    <property type="entry name" value="ABC_TRANSPORTER_2"/>
    <property type="match status" value="1"/>
</dbReference>
<dbReference type="Pfam" id="PF00005">
    <property type="entry name" value="ABC_tran"/>
    <property type="match status" value="1"/>
</dbReference>
<dbReference type="SUPFAM" id="SSF52540">
    <property type="entry name" value="P-loop containing nucleoside triphosphate hydrolases"/>
    <property type="match status" value="1"/>
</dbReference>
<dbReference type="CDD" id="cd03293">
    <property type="entry name" value="ABC_NrtD_SsuB_transporters"/>
    <property type="match status" value="1"/>
</dbReference>
<dbReference type="PANTHER" id="PTHR42788">
    <property type="entry name" value="TAURINE IMPORT ATP-BINDING PROTEIN-RELATED"/>
    <property type="match status" value="1"/>
</dbReference>
<dbReference type="Gene3D" id="3.40.50.300">
    <property type="entry name" value="P-loop containing nucleotide triphosphate hydrolases"/>
    <property type="match status" value="1"/>
</dbReference>
<comment type="caution">
    <text evidence="5">The sequence shown here is derived from an EMBL/GenBank/DDBJ whole genome shotgun (WGS) entry which is preliminary data.</text>
</comment>
<evidence type="ECO:0000313" key="5">
    <source>
        <dbReference type="EMBL" id="MQY31956.1"/>
    </source>
</evidence>
<sequence length="272" mass="29197">MSTDQATVTTAAGGGLMLERVSKTYGHRGRALLALQPTSLHMPVGSFTALLGPSGCGKSTLLRLLGDLETPTAGTIHVNGVSPEQLRREHRTGVAFQDSALLPWRSVAKNIGLPLELAGRGHDGESITELIDLVGLGGFEKAKPGQLSGGMRQRVAIARALVLKPHLLLLDEPFGALDEMTRQRLNIELQRIWMQRSTTTLLVTHSIQEAAFLADTVVVMSPRPGRILEAVPIPFDRPRTPKLLSSNDFHAVCDHLAQVLFNGGADIDTSAA</sequence>
<evidence type="ECO:0000256" key="1">
    <source>
        <dbReference type="ARBA" id="ARBA00022448"/>
    </source>
</evidence>
<evidence type="ECO:0000256" key="2">
    <source>
        <dbReference type="ARBA" id="ARBA00022741"/>
    </source>
</evidence>
<evidence type="ECO:0000313" key="6">
    <source>
        <dbReference type="Proteomes" id="UP000431401"/>
    </source>
</evidence>
<dbReference type="InterPro" id="IPR003593">
    <property type="entry name" value="AAA+_ATPase"/>
</dbReference>
<name>A0A7K0E1I9_9NOCA</name>
<feature type="domain" description="ABC transporter" evidence="4">
    <location>
        <begin position="16"/>
        <end position="247"/>
    </location>
</feature>
<dbReference type="InterPro" id="IPR003439">
    <property type="entry name" value="ABC_transporter-like_ATP-bd"/>
</dbReference>
<dbReference type="GO" id="GO:0005524">
    <property type="term" value="F:ATP binding"/>
    <property type="evidence" value="ECO:0007669"/>
    <property type="project" value="UniProtKB-KW"/>
</dbReference>
<keyword evidence="2" id="KW-0547">Nucleotide-binding</keyword>
<dbReference type="PANTHER" id="PTHR42788:SF13">
    <property type="entry name" value="ALIPHATIC SULFONATES IMPORT ATP-BINDING PROTEIN SSUB"/>
    <property type="match status" value="1"/>
</dbReference>
<dbReference type="GO" id="GO:0016887">
    <property type="term" value="F:ATP hydrolysis activity"/>
    <property type="evidence" value="ECO:0007669"/>
    <property type="project" value="InterPro"/>
</dbReference>
<evidence type="ECO:0000259" key="4">
    <source>
        <dbReference type="PROSITE" id="PS50893"/>
    </source>
</evidence>
<dbReference type="PROSITE" id="PS00211">
    <property type="entry name" value="ABC_TRANSPORTER_1"/>
    <property type="match status" value="1"/>
</dbReference>
<dbReference type="RefSeq" id="WP_153349164.1">
    <property type="nucleotide sequence ID" value="NZ_WEGI01000027.1"/>
</dbReference>
<keyword evidence="1" id="KW-0813">Transport</keyword>
<protein>
    <submittedName>
        <fullName evidence="5">Aliphatic sulfonates import ATP-binding protein SsuB</fullName>
        <ecNumber evidence="5">3.6.3.-</ecNumber>
    </submittedName>
</protein>